<evidence type="ECO:0000313" key="2">
    <source>
        <dbReference type="Proteomes" id="UP000245771"/>
    </source>
</evidence>
<dbReference type="EMBL" id="KZ819603">
    <property type="protein sequence ID" value="PWN35177.1"/>
    <property type="molecule type" value="Genomic_DNA"/>
</dbReference>
<dbReference type="PANTHER" id="PTHR42336">
    <property type="entry name" value="THIOREDOXIN DOMAIN-CONTAINING PROTEIN-RELATED"/>
    <property type="match status" value="1"/>
</dbReference>
<reference evidence="1 2" key="1">
    <citation type="journal article" date="2018" name="Mol. Biol. Evol.">
        <title>Broad Genomic Sampling Reveals a Smut Pathogenic Ancestry of the Fungal Clade Ustilaginomycotina.</title>
        <authorList>
            <person name="Kijpornyongpan T."/>
            <person name="Mondo S.J."/>
            <person name="Barry K."/>
            <person name="Sandor L."/>
            <person name="Lee J."/>
            <person name="Lipzen A."/>
            <person name="Pangilinan J."/>
            <person name="LaButti K."/>
            <person name="Hainaut M."/>
            <person name="Henrissat B."/>
            <person name="Grigoriev I.V."/>
            <person name="Spatafora J.W."/>
            <person name="Aime M.C."/>
        </authorList>
    </citation>
    <scope>NUCLEOTIDE SEQUENCE [LARGE SCALE GENOMIC DNA]</scope>
    <source>
        <strain evidence="1 2">MCA 3882</strain>
    </source>
</reference>
<dbReference type="Gene3D" id="3.40.30.10">
    <property type="entry name" value="Glutaredoxin"/>
    <property type="match status" value="1"/>
</dbReference>
<dbReference type="GeneID" id="37020457"/>
<sequence>MAALIPDIKSLAGSSASKPAKVPQVGEKAPQIEGINYTSSSHIIAFVRHCGCPFAEKEVRQLAEISKSHQNIRIVVVAHSDESVVQDWFKRIGEPHFDKQALESRVTVKADPNYTLFNAFGIGQLGWTQLFTRQIFGSLKSLASEGIKNTQTGHGSNRWLNSGGFAIDHGGNVRWAKVAEQAADVCNYEEAVKTVA</sequence>
<organism evidence="1 2">
    <name type="scientific">Meira miltonrushii</name>
    <dbReference type="NCBI Taxonomy" id="1280837"/>
    <lineage>
        <taxon>Eukaryota</taxon>
        <taxon>Fungi</taxon>
        <taxon>Dikarya</taxon>
        <taxon>Basidiomycota</taxon>
        <taxon>Ustilaginomycotina</taxon>
        <taxon>Exobasidiomycetes</taxon>
        <taxon>Exobasidiales</taxon>
        <taxon>Brachybasidiaceae</taxon>
        <taxon>Meira</taxon>
    </lineage>
</organism>
<dbReference type="PANTHER" id="PTHR42336:SF1">
    <property type="entry name" value="ALKYL HYDROPEROXIDE REDUCTASE SUBUNIT C_ THIOL SPECIFIC ANTIOXIDANT DOMAIN-CONTAINING PROTEIN"/>
    <property type="match status" value="1"/>
</dbReference>
<dbReference type="OrthoDB" id="40334at2759"/>
<name>A0A316VBY7_9BASI</name>
<protein>
    <submittedName>
        <fullName evidence="1">Uncharacterized protein</fullName>
    </submittedName>
</protein>
<proteinExistence type="predicted"/>
<keyword evidence="2" id="KW-1185">Reference proteome</keyword>
<dbReference type="SUPFAM" id="SSF52833">
    <property type="entry name" value="Thioredoxin-like"/>
    <property type="match status" value="1"/>
</dbReference>
<dbReference type="InParanoid" id="A0A316VBY7"/>
<dbReference type="Proteomes" id="UP000245771">
    <property type="component" value="Unassembled WGS sequence"/>
</dbReference>
<evidence type="ECO:0000313" key="1">
    <source>
        <dbReference type="EMBL" id="PWN35177.1"/>
    </source>
</evidence>
<accession>A0A316VBY7</accession>
<dbReference type="RefSeq" id="XP_025355479.1">
    <property type="nucleotide sequence ID" value="XM_025498676.1"/>
</dbReference>
<gene>
    <name evidence="1" type="ORF">FA14DRAFT_160437</name>
</gene>
<dbReference type="AlphaFoldDB" id="A0A316VBY7"/>
<dbReference type="InterPro" id="IPR036249">
    <property type="entry name" value="Thioredoxin-like_sf"/>
</dbReference>